<gene>
    <name evidence="7" type="ORF">APB76_07585</name>
</gene>
<name>A0A177Y2M6_9VIBR</name>
<protein>
    <submittedName>
        <fullName evidence="7">MBL fold metallo-hydrolase</fullName>
    </submittedName>
</protein>
<feature type="chain" id="PRO_5008079364" evidence="5">
    <location>
        <begin position="23"/>
        <end position="282"/>
    </location>
</feature>
<dbReference type="PANTHER" id="PTHR23131:SF0">
    <property type="entry name" value="ENDORIBONUCLEASE LACTB2"/>
    <property type="match status" value="1"/>
</dbReference>
<comment type="cofactor">
    <cofactor evidence="1">
        <name>Zn(2+)</name>
        <dbReference type="ChEBI" id="CHEBI:29105"/>
    </cofactor>
</comment>
<dbReference type="GO" id="GO:0017001">
    <property type="term" value="P:antibiotic catabolic process"/>
    <property type="evidence" value="ECO:0007669"/>
    <property type="project" value="InterPro"/>
</dbReference>
<dbReference type="SMART" id="SM00849">
    <property type="entry name" value="Lactamase_B"/>
    <property type="match status" value="1"/>
</dbReference>
<evidence type="ECO:0000259" key="6">
    <source>
        <dbReference type="SMART" id="SM00849"/>
    </source>
</evidence>
<proteinExistence type="predicted"/>
<dbReference type="InterPro" id="IPR050662">
    <property type="entry name" value="Sec-metab_biosynth-thioest"/>
</dbReference>
<keyword evidence="4" id="KW-0862">Zinc</keyword>
<dbReference type="Proteomes" id="UP000078406">
    <property type="component" value="Unassembled WGS sequence"/>
</dbReference>
<evidence type="ECO:0000256" key="5">
    <source>
        <dbReference type="SAM" id="SignalP"/>
    </source>
</evidence>
<organism evidence="7 8">
    <name type="scientific">Vibrio bivalvicida</name>
    <dbReference type="NCBI Taxonomy" id="1276888"/>
    <lineage>
        <taxon>Bacteria</taxon>
        <taxon>Pseudomonadati</taxon>
        <taxon>Pseudomonadota</taxon>
        <taxon>Gammaproteobacteria</taxon>
        <taxon>Vibrionales</taxon>
        <taxon>Vibrionaceae</taxon>
        <taxon>Vibrio</taxon>
        <taxon>Vibrio oreintalis group</taxon>
    </lineage>
</organism>
<keyword evidence="5" id="KW-0732">Signal</keyword>
<dbReference type="InterPro" id="IPR001279">
    <property type="entry name" value="Metallo-B-lactamas"/>
</dbReference>
<dbReference type="EMBL" id="LLEI02000021">
    <property type="protein sequence ID" value="OAJ95134.1"/>
    <property type="molecule type" value="Genomic_DNA"/>
</dbReference>
<sequence>MFAGDFVKKIILGVLFSASVFASSSKDVPTMDDKNGYVEPFQMFDSVYYIGDKWVSSYAIDTDDGLVIIDTLDFPYSKWIPINLEKLGLEDEPITHILVTHGHSDHVGGAQLLQKMYGSSKVVMTKSAHELSIQQSNKSKGENKFLPPTLDIEIKSDTSMVIGGHEFKFYLTPGHTEGDFSLDFTVKDKGAEHRAFIVGGHSVSGNDPKMIEQFLSSMEKIRKISLQPPVVSVNLSNHPHKNYLFENREKLGANGNPFISETNFFMFLKQQENLAKNKIKGL</sequence>
<dbReference type="SUPFAM" id="SSF56281">
    <property type="entry name" value="Metallo-hydrolase/oxidoreductase"/>
    <property type="match status" value="1"/>
</dbReference>
<dbReference type="AlphaFoldDB" id="A0A177Y2M6"/>
<reference evidence="7 8" key="1">
    <citation type="journal article" date="2016" name="Syst. Appl. Microbiol.">
        <title>Vibrio bivalvicida sp. nov., a novel larval pathogen for bivalve molluscs reared in a hatchery.</title>
        <authorList>
            <person name="Dubert J."/>
            <person name="Romalde J.L."/>
            <person name="Prado S."/>
            <person name="Barja J.L."/>
        </authorList>
    </citation>
    <scope>NUCLEOTIDE SEQUENCE [LARGE SCALE GENOMIC DNA]</scope>
    <source>
        <strain evidence="7 8">605</strain>
    </source>
</reference>
<keyword evidence="3 7" id="KW-0378">Hydrolase</keyword>
<dbReference type="CDD" id="cd16280">
    <property type="entry name" value="metallo-hydrolase-like_MBL-fold"/>
    <property type="match status" value="1"/>
</dbReference>
<comment type="caution">
    <text evidence="7">The sequence shown here is derived from an EMBL/GenBank/DDBJ whole genome shotgun (WGS) entry which is preliminary data.</text>
</comment>
<evidence type="ECO:0000256" key="2">
    <source>
        <dbReference type="ARBA" id="ARBA00022723"/>
    </source>
</evidence>
<evidence type="ECO:0000256" key="1">
    <source>
        <dbReference type="ARBA" id="ARBA00001947"/>
    </source>
</evidence>
<dbReference type="InterPro" id="IPR036866">
    <property type="entry name" value="RibonucZ/Hydroxyglut_hydro"/>
</dbReference>
<evidence type="ECO:0000256" key="3">
    <source>
        <dbReference type="ARBA" id="ARBA00022801"/>
    </source>
</evidence>
<evidence type="ECO:0000313" key="8">
    <source>
        <dbReference type="Proteomes" id="UP000078406"/>
    </source>
</evidence>
<evidence type="ECO:0000313" key="7">
    <source>
        <dbReference type="EMBL" id="OAJ95134.1"/>
    </source>
</evidence>
<dbReference type="InterPro" id="IPR001018">
    <property type="entry name" value="Beta-lactamase_class-B_CS"/>
</dbReference>
<keyword evidence="2" id="KW-0479">Metal-binding</keyword>
<accession>A0A177Y2M6</accession>
<dbReference type="PROSITE" id="PS00743">
    <property type="entry name" value="BETA_LACTAMASE_B_1"/>
    <property type="match status" value="1"/>
</dbReference>
<dbReference type="GO" id="GO:0008800">
    <property type="term" value="F:beta-lactamase activity"/>
    <property type="evidence" value="ECO:0007669"/>
    <property type="project" value="InterPro"/>
</dbReference>
<feature type="signal peptide" evidence="5">
    <location>
        <begin position="1"/>
        <end position="22"/>
    </location>
</feature>
<evidence type="ECO:0000256" key="4">
    <source>
        <dbReference type="ARBA" id="ARBA00022833"/>
    </source>
</evidence>
<dbReference type="Gene3D" id="3.60.15.10">
    <property type="entry name" value="Ribonuclease Z/Hydroxyacylglutathione hydrolase-like"/>
    <property type="match status" value="1"/>
</dbReference>
<dbReference type="GO" id="GO:0008270">
    <property type="term" value="F:zinc ion binding"/>
    <property type="evidence" value="ECO:0007669"/>
    <property type="project" value="InterPro"/>
</dbReference>
<dbReference type="Pfam" id="PF00753">
    <property type="entry name" value="Lactamase_B"/>
    <property type="match status" value="1"/>
</dbReference>
<feature type="domain" description="Metallo-beta-lactamase" evidence="6">
    <location>
        <begin position="54"/>
        <end position="238"/>
    </location>
</feature>
<dbReference type="PANTHER" id="PTHR23131">
    <property type="entry name" value="ENDORIBONUCLEASE LACTB2"/>
    <property type="match status" value="1"/>
</dbReference>